<name>A0A0E4HDW1_9BACL</name>
<dbReference type="GO" id="GO:0140359">
    <property type="term" value="F:ABC-type transporter activity"/>
    <property type="evidence" value="ECO:0007669"/>
    <property type="project" value="InterPro"/>
</dbReference>
<accession>A0A0E4HDW1</accession>
<evidence type="ECO:0000256" key="4">
    <source>
        <dbReference type="ARBA" id="ARBA00023136"/>
    </source>
</evidence>
<evidence type="ECO:0000256" key="1">
    <source>
        <dbReference type="ARBA" id="ARBA00004651"/>
    </source>
</evidence>
<protein>
    <submittedName>
        <fullName evidence="7">Putative membrane protein</fullName>
    </submittedName>
</protein>
<evidence type="ECO:0000256" key="3">
    <source>
        <dbReference type="ARBA" id="ARBA00022989"/>
    </source>
</evidence>
<gene>
    <name evidence="7" type="ORF">PRIO_3256</name>
</gene>
<proteinExistence type="predicted"/>
<feature type="transmembrane region" description="Helical" evidence="5">
    <location>
        <begin position="20"/>
        <end position="39"/>
    </location>
</feature>
<dbReference type="HOGENOM" id="CLU_2059070_0_0_9"/>
<feature type="domain" description="ABC transmembrane type-1" evidence="6">
    <location>
        <begin position="23"/>
        <end position="89"/>
    </location>
</feature>
<dbReference type="Gene3D" id="1.20.1560.10">
    <property type="entry name" value="ABC transporter type 1, transmembrane domain"/>
    <property type="match status" value="1"/>
</dbReference>
<comment type="subcellular location">
    <subcellularLocation>
        <location evidence="1">Cell membrane</location>
        <topology evidence="1">Multi-pass membrane protein</topology>
    </subcellularLocation>
</comment>
<dbReference type="GO" id="GO:0005886">
    <property type="term" value="C:plasma membrane"/>
    <property type="evidence" value="ECO:0007669"/>
    <property type="project" value="UniProtKB-SubCell"/>
</dbReference>
<keyword evidence="2 5" id="KW-0812">Transmembrane</keyword>
<organism evidence="7 8">
    <name type="scientific">Paenibacillus riograndensis SBR5</name>
    <dbReference type="NCBI Taxonomy" id="1073571"/>
    <lineage>
        <taxon>Bacteria</taxon>
        <taxon>Bacillati</taxon>
        <taxon>Bacillota</taxon>
        <taxon>Bacilli</taxon>
        <taxon>Bacillales</taxon>
        <taxon>Paenibacillaceae</taxon>
        <taxon>Paenibacillus</taxon>
        <taxon>Paenibacillus sonchi group</taxon>
    </lineage>
</organism>
<dbReference type="Proteomes" id="UP000033163">
    <property type="component" value="Chromosome I"/>
</dbReference>
<dbReference type="AlphaFoldDB" id="A0A0E4HDW1"/>
<dbReference type="PATRIC" id="fig|1073571.4.peg.3478"/>
<evidence type="ECO:0000313" key="8">
    <source>
        <dbReference type="Proteomes" id="UP000033163"/>
    </source>
</evidence>
<keyword evidence="3 5" id="KW-1133">Transmembrane helix</keyword>
<sequence>MRTNTHTLRKLSGYLFRQPLRLIIVLVLTIAAAGLTLLGPYLTGVALDRYIIPGQYSGLLQLCLLLLGLYLLGSLVRVGCKAIFSLISLSGQCEACARNCFSICSGCLFLFLPAKATGN</sequence>
<evidence type="ECO:0000256" key="2">
    <source>
        <dbReference type="ARBA" id="ARBA00022692"/>
    </source>
</evidence>
<evidence type="ECO:0000256" key="5">
    <source>
        <dbReference type="SAM" id="Phobius"/>
    </source>
</evidence>
<keyword evidence="4 5" id="KW-0472">Membrane</keyword>
<feature type="transmembrane region" description="Helical" evidence="5">
    <location>
        <begin position="59"/>
        <end position="80"/>
    </location>
</feature>
<dbReference type="SUPFAM" id="SSF90123">
    <property type="entry name" value="ABC transporter transmembrane region"/>
    <property type="match status" value="1"/>
</dbReference>
<evidence type="ECO:0000259" key="6">
    <source>
        <dbReference type="PROSITE" id="PS50929"/>
    </source>
</evidence>
<dbReference type="GO" id="GO:0005524">
    <property type="term" value="F:ATP binding"/>
    <property type="evidence" value="ECO:0007669"/>
    <property type="project" value="InterPro"/>
</dbReference>
<dbReference type="InterPro" id="IPR011527">
    <property type="entry name" value="ABC1_TM_dom"/>
</dbReference>
<dbReference type="EMBL" id="LN831776">
    <property type="protein sequence ID" value="CQR55659.1"/>
    <property type="molecule type" value="Genomic_DNA"/>
</dbReference>
<dbReference type="KEGG" id="pri:PRIO_3256"/>
<dbReference type="RefSeq" id="WP_039791365.1">
    <property type="nucleotide sequence ID" value="NZ_AGBD01001910.1"/>
</dbReference>
<dbReference type="InterPro" id="IPR036640">
    <property type="entry name" value="ABC1_TM_sf"/>
</dbReference>
<dbReference type="PROSITE" id="PS50929">
    <property type="entry name" value="ABC_TM1F"/>
    <property type="match status" value="1"/>
</dbReference>
<evidence type="ECO:0000313" key="7">
    <source>
        <dbReference type="EMBL" id="CQR55659.1"/>
    </source>
</evidence>
<reference evidence="8" key="1">
    <citation type="submission" date="2015-03" db="EMBL/GenBank/DDBJ databases">
        <authorList>
            <person name="Wibberg D."/>
        </authorList>
    </citation>
    <scope>NUCLEOTIDE SEQUENCE [LARGE SCALE GENOMIC DNA]</scope>
</reference>